<dbReference type="Proteomes" id="UP000515518">
    <property type="component" value="Chromosome"/>
</dbReference>
<accession>A0A7G6RL72</accession>
<dbReference type="RefSeq" id="WP_028733977.1">
    <property type="nucleotide sequence ID" value="NZ_WIEA01000038.1"/>
</dbReference>
<dbReference type="EMBL" id="CP050549">
    <property type="protein sequence ID" value="QND43004.1"/>
    <property type="molecule type" value="Genomic_DNA"/>
</dbReference>
<evidence type="ECO:0000313" key="1">
    <source>
        <dbReference type="EMBL" id="QND43004.1"/>
    </source>
</evidence>
<sequence length="161" mass="17979">MLGFLRRKAEPDPSTEILRIPSKKFNAAVGAAMAAIHELEKIATRAKSRMRDQKRPIEQGDLEEVLRMLSDAQRRINSEVEDEIAKSDDQGDTEWNKDGYDLLVAPTFRMANSPQEIIDLALKAADGGAKSARLLYQLLVAEMDVAVARHYVTLNTGIRTE</sequence>
<reference evidence="2" key="1">
    <citation type="journal article" date="2020" name="Mol. Plant Microbe">
        <title>Rhizobial microsymbionts of the narrowly endemic Oxytropis species growing in Kamchatka are characterized by significant genetic diversity and possess a set of genes that are associated with T3SS and T6SS secretion systems and can affect the development of symbiosis.</title>
        <authorList>
            <person name="Safronova V."/>
            <person name="Guro P."/>
            <person name="Sazanova A."/>
            <person name="Kuznetsova I."/>
            <person name="Belimov A."/>
            <person name="Yakubov V."/>
            <person name="Chirak E."/>
            <person name="Afonin A."/>
            <person name="Gogolev Y."/>
            <person name="Andronov E."/>
            <person name="Tikhonovich I."/>
        </authorList>
    </citation>
    <scope>NUCLEOTIDE SEQUENCE [LARGE SCALE GENOMIC DNA]</scope>
    <source>
        <strain evidence="2">RCAM0610</strain>
    </source>
</reference>
<dbReference type="GeneID" id="61425537"/>
<name>A0A7G6RL72_RHILV</name>
<gene>
    <name evidence="1" type="ORF">HB770_21180</name>
</gene>
<evidence type="ECO:0000313" key="2">
    <source>
        <dbReference type="Proteomes" id="UP000515518"/>
    </source>
</evidence>
<dbReference type="AlphaFoldDB" id="A0A7G6RL72"/>
<organism evidence="1 2">
    <name type="scientific">Rhizobium leguminosarum bv. viciae</name>
    <dbReference type="NCBI Taxonomy" id="387"/>
    <lineage>
        <taxon>Bacteria</taxon>
        <taxon>Pseudomonadati</taxon>
        <taxon>Pseudomonadota</taxon>
        <taxon>Alphaproteobacteria</taxon>
        <taxon>Hyphomicrobiales</taxon>
        <taxon>Rhizobiaceae</taxon>
        <taxon>Rhizobium/Agrobacterium group</taxon>
        <taxon>Rhizobium</taxon>
    </lineage>
</organism>
<proteinExistence type="predicted"/>
<protein>
    <submittedName>
        <fullName evidence="1">Uncharacterized protein</fullName>
    </submittedName>
</protein>